<comment type="caution">
    <text evidence="1">The sequence shown here is derived from an EMBL/GenBank/DDBJ whole genome shotgun (WGS) entry which is preliminary data.</text>
</comment>
<dbReference type="Proteomes" id="UP000823896">
    <property type="component" value="Unassembled WGS sequence"/>
</dbReference>
<organism evidence="1 2">
    <name type="scientific">Candidatus Merdibacter merdavium</name>
    <dbReference type="NCBI Taxonomy" id="2838692"/>
    <lineage>
        <taxon>Bacteria</taxon>
        <taxon>Bacillati</taxon>
        <taxon>Bacillota</taxon>
        <taxon>Erysipelotrichia</taxon>
        <taxon>Erysipelotrichales</taxon>
        <taxon>Erysipelotrichaceae</taxon>
        <taxon>Merdibacter</taxon>
    </lineage>
</organism>
<keyword evidence="1" id="KW-0167">Capsid protein</keyword>
<protein>
    <submittedName>
        <fullName evidence="1">Spore coat protein</fullName>
    </submittedName>
</protein>
<dbReference type="AlphaFoldDB" id="A0A9D2NP84"/>
<reference evidence="1" key="2">
    <citation type="submission" date="2021-04" db="EMBL/GenBank/DDBJ databases">
        <authorList>
            <person name="Gilroy R."/>
        </authorList>
    </citation>
    <scope>NUCLEOTIDE SEQUENCE</scope>
    <source>
        <strain evidence="1">CHK187-11901</strain>
    </source>
</reference>
<keyword evidence="1" id="KW-0946">Virion</keyword>
<gene>
    <name evidence="1" type="ORF">H9702_02640</name>
</gene>
<evidence type="ECO:0000313" key="1">
    <source>
        <dbReference type="EMBL" id="HJC36010.1"/>
    </source>
</evidence>
<dbReference type="EMBL" id="DWWM01000015">
    <property type="protein sequence ID" value="HJC36010.1"/>
    <property type="molecule type" value="Genomic_DNA"/>
</dbReference>
<reference evidence="1" key="1">
    <citation type="journal article" date="2021" name="PeerJ">
        <title>Extensive microbial diversity within the chicken gut microbiome revealed by metagenomics and culture.</title>
        <authorList>
            <person name="Gilroy R."/>
            <person name="Ravi A."/>
            <person name="Getino M."/>
            <person name="Pursley I."/>
            <person name="Horton D.L."/>
            <person name="Alikhan N.F."/>
            <person name="Baker D."/>
            <person name="Gharbi K."/>
            <person name="Hall N."/>
            <person name="Watson M."/>
            <person name="Adriaenssens E.M."/>
            <person name="Foster-Nyarko E."/>
            <person name="Jarju S."/>
            <person name="Secka A."/>
            <person name="Antonio M."/>
            <person name="Oren A."/>
            <person name="Chaudhuri R.R."/>
            <person name="La Ragione R."/>
            <person name="Hildebrand F."/>
            <person name="Pallen M.J."/>
        </authorList>
    </citation>
    <scope>NUCLEOTIDE SEQUENCE</scope>
    <source>
        <strain evidence="1">CHK187-11901</strain>
    </source>
</reference>
<name>A0A9D2NP84_9FIRM</name>
<evidence type="ECO:0000313" key="2">
    <source>
        <dbReference type="Proteomes" id="UP000823896"/>
    </source>
</evidence>
<accession>A0A9D2NP84</accession>
<sequence length="82" mass="9406">MEEKDIAMNALLACRHMADLLHTFGCEASSDITTDVKAAYDAVTTLQHDTYDMMVKNDWMKVEYETKSKLEKAYGKYKSQEC</sequence>
<proteinExistence type="predicted"/>